<protein>
    <recommendedName>
        <fullName evidence="3">Sulfatase N-terminal domain-containing protein</fullName>
    </recommendedName>
</protein>
<dbReference type="EMBL" id="VBOS01000497">
    <property type="protein sequence ID" value="TMQ48055.1"/>
    <property type="molecule type" value="Genomic_DNA"/>
</dbReference>
<feature type="transmembrane region" description="Helical" evidence="2">
    <location>
        <begin position="77"/>
        <end position="97"/>
    </location>
</feature>
<dbReference type="GO" id="GO:0004065">
    <property type="term" value="F:arylsulfatase activity"/>
    <property type="evidence" value="ECO:0007669"/>
    <property type="project" value="TreeGrafter"/>
</dbReference>
<dbReference type="SUPFAM" id="SSF53649">
    <property type="entry name" value="Alkaline phosphatase-like"/>
    <property type="match status" value="1"/>
</dbReference>
<sequence>LAALATRQWATEAERSRRDAARAVLACLTAAAILLIYAMNTYFAPQSSYGVHVLLLTALAACAVFAACLMPQAVLRAIGMAGAGLVVLLAVPADIAMTRRPRLECLVKLRTSTNARCVDLLSCLMDWDRDGFAPPFIVGGDDLAPFDRSRPAPVLARTVESGTQAPLTPRRDVFGDAIATPNILFLTLDACRADVVAPTAAAETPLGKLRPATPVLDSLAARSASFDAAYAPSAGTEDTFNSLFSGVLPPGNLAGMDPERFMAARLMRRGYAVRAWVDDPHFDRAPWGFPAVAALAPADARRMMIEAAAFLGSRPPGRPGFAWIHVMDLHSEVLNPLSLDAYTRGSKVRAYALALSRVDSLVGMLLGALRENGAVNRTLIALSADHGEEFGEHGHFHHNLALYEPAIRVPLWICGPGVQARPLGITASLEDLYPTLLQAAGVDPRPTQARSLWPVLNGTAPPIETAHYSFLPHRGFSRRYAAWARPEHGQAALIDAQSGHKVILRIRAETWEAYDLRRDPLERNNLAGDRLGWPDSMLASLEAEVARYGR</sequence>
<organism evidence="4 5">
    <name type="scientific">Eiseniibacteriota bacterium</name>
    <dbReference type="NCBI Taxonomy" id="2212470"/>
    <lineage>
        <taxon>Bacteria</taxon>
        <taxon>Candidatus Eiseniibacteriota</taxon>
    </lineage>
</organism>
<name>A0A538S9K4_UNCEI</name>
<dbReference type="AlphaFoldDB" id="A0A538S9K4"/>
<accession>A0A538S9K4</accession>
<dbReference type="Proteomes" id="UP000317716">
    <property type="component" value="Unassembled WGS sequence"/>
</dbReference>
<dbReference type="InterPro" id="IPR017850">
    <property type="entry name" value="Alkaline_phosphatase_core_sf"/>
</dbReference>
<keyword evidence="2" id="KW-0472">Membrane</keyword>
<keyword evidence="2" id="KW-1133">Transmembrane helix</keyword>
<feature type="non-terminal residue" evidence="4">
    <location>
        <position position="1"/>
    </location>
</feature>
<dbReference type="PANTHER" id="PTHR42693">
    <property type="entry name" value="ARYLSULFATASE FAMILY MEMBER"/>
    <property type="match status" value="1"/>
</dbReference>
<evidence type="ECO:0000256" key="1">
    <source>
        <dbReference type="ARBA" id="ARBA00008779"/>
    </source>
</evidence>
<feature type="transmembrane region" description="Helical" evidence="2">
    <location>
        <begin position="49"/>
        <end position="70"/>
    </location>
</feature>
<evidence type="ECO:0000256" key="2">
    <source>
        <dbReference type="SAM" id="Phobius"/>
    </source>
</evidence>
<evidence type="ECO:0000259" key="3">
    <source>
        <dbReference type="Pfam" id="PF00884"/>
    </source>
</evidence>
<comment type="caution">
    <text evidence="4">The sequence shown here is derived from an EMBL/GenBank/DDBJ whole genome shotgun (WGS) entry which is preliminary data.</text>
</comment>
<keyword evidence="2" id="KW-0812">Transmembrane</keyword>
<dbReference type="InterPro" id="IPR000917">
    <property type="entry name" value="Sulfatase_N"/>
</dbReference>
<dbReference type="InterPro" id="IPR050738">
    <property type="entry name" value="Sulfatase"/>
</dbReference>
<evidence type="ECO:0000313" key="4">
    <source>
        <dbReference type="EMBL" id="TMQ48055.1"/>
    </source>
</evidence>
<proteinExistence type="inferred from homology"/>
<comment type="similarity">
    <text evidence="1">Belongs to the sulfatase family.</text>
</comment>
<dbReference type="Gene3D" id="3.40.720.10">
    <property type="entry name" value="Alkaline Phosphatase, subunit A"/>
    <property type="match status" value="2"/>
</dbReference>
<feature type="domain" description="Sulfatase N-terminal" evidence="3">
    <location>
        <begin position="181"/>
        <end position="442"/>
    </location>
</feature>
<dbReference type="PANTHER" id="PTHR42693:SF33">
    <property type="entry name" value="ARYLSULFATASE"/>
    <property type="match status" value="1"/>
</dbReference>
<gene>
    <name evidence="4" type="ORF">E6K72_13370</name>
</gene>
<feature type="transmembrane region" description="Helical" evidence="2">
    <location>
        <begin position="23"/>
        <end position="43"/>
    </location>
</feature>
<reference evidence="4 5" key="1">
    <citation type="journal article" date="2019" name="Nat. Microbiol.">
        <title>Mediterranean grassland soil C-N compound turnover is dependent on rainfall and depth, and is mediated by genomically divergent microorganisms.</title>
        <authorList>
            <person name="Diamond S."/>
            <person name="Andeer P.F."/>
            <person name="Li Z."/>
            <person name="Crits-Christoph A."/>
            <person name="Burstein D."/>
            <person name="Anantharaman K."/>
            <person name="Lane K.R."/>
            <person name="Thomas B.C."/>
            <person name="Pan C."/>
            <person name="Northen T.R."/>
            <person name="Banfield J.F."/>
        </authorList>
    </citation>
    <scope>NUCLEOTIDE SEQUENCE [LARGE SCALE GENOMIC DNA]</scope>
    <source>
        <strain evidence="4">WS_2</strain>
    </source>
</reference>
<evidence type="ECO:0000313" key="5">
    <source>
        <dbReference type="Proteomes" id="UP000317716"/>
    </source>
</evidence>
<dbReference type="Pfam" id="PF00884">
    <property type="entry name" value="Sulfatase"/>
    <property type="match status" value="1"/>
</dbReference>